<gene>
    <name evidence="1" type="ORF">BU25DRAFT_154586</name>
</gene>
<evidence type="ECO:0000313" key="2">
    <source>
        <dbReference type="Proteomes" id="UP000799754"/>
    </source>
</evidence>
<accession>A0ACB6RS14</accession>
<sequence>MASHDTTTSSDPVPVPADHQDSNHPHYPRDLEHQPGTRRSFLSKKRVLIACGIVMTILLVIAAVLLGVALTRKNDDGNAEAPKITIVANNSTLAPLKVQTVYENATTFVYTTNRVPLLVAPALATSTIILSPTPRAEVKLEAPLRPIQAETAPATTTPNKPAPSEAPSGDTSPRDCLFSGAWVLKDQCVEHCPSWDGHETHCEVSKRSQWVCVSCPLRS</sequence>
<keyword evidence="2" id="KW-1185">Reference proteome</keyword>
<comment type="caution">
    <text evidence="1">The sequence shown here is derived from an EMBL/GenBank/DDBJ whole genome shotgun (WGS) entry which is preliminary data.</text>
</comment>
<proteinExistence type="predicted"/>
<protein>
    <submittedName>
        <fullName evidence="1">Uncharacterized protein</fullName>
    </submittedName>
</protein>
<organism evidence="1 2">
    <name type="scientific">Macroventuria anomochaeta</name>
    <dbReference type="NCBI Taxonomy" id="301207"/>
    <lineage>
        <taxon>Eukaryota</taxon>
        <taxon>Fungi</taxon>
        <taxon>Dikarya</taxon>
        <taxon>Ascomycota</taxon>
        <taxon>Pezizomycotina</taxon>
        <taxon>Dothideomycetes</taxon>
        <taxon>Pleosporomycetidae</taxon>
        <taxon>Pleosporales</taxon>
        <taxon>Pleosporineae</taxon>
        <taxon>Didymellaceae</taxon>
        <taxon>Macroventuria</taxon>
    </lineage>
</organism>
<evidence type="ECO:0000313" key="1">
    <source>
        <dbReference type="EMBL" id="KAF2624497.1"/>
    </source>
</evidence>
<reference evidence="1" key="1">
    <citation type="journal article" date="2020" name="Stud. Mycol.">
        <title>101 Dothideomycetes genomes: a test case for predicting lifestyles and emergence of pathogens.</title>
        <authorList>
            <person name="Haridas S."/>
            <person name="Albert R."/>
            <person name="Binder M."/>
            <person name="Bloem J."/>
            <person name="Labutti K."/>
            <person name="Salamov A."/>
            <person name="Andreopoulos B."/>
            <person name="Baker S."/>
            <person name="Barry K."/>
            <person name="Bills G."/>
            <person name="Bluhm B."/>
            <person name="Cannon C."/>
            <person name="Castanera R."/>
            <person name="Culley D."/>
            <person name="Daum C."/>
            <person name="Ezra D."/>
            <person name="Gonzalez J."/>
            <person name="Henrissat B."/>
            <person name="Kuo A."/>
            <person name="Liang C."/>
            <person name="Lipzen A."/>
            <person name="Lutzoni F."/>
            <person name="Magnuson J."/>
            <person name="Mondo S."/>
            <person name="Nolan M."/>
            <person name="Ohm R."/>
            <person name="Pangilinan J."/>
            <person name="Park H.-J."/>
            <person name="Ramirez L."/>
            <person name="Alfaro M."/>
            <person name="Sun H."/>
            <person name="Tritt A."/>
            <person name="Yoshinaga Y."/>
            <person name="Zwiers L.-H."/>
            <person name="Turgeon B."/>
            <person name="Goodwin S."/>
            <person name="Spatafora J."/>
            <person name="Crous P."/>
            <person name="Grigoriev I."/>
        </authorList>
    </citation>
    <scope>NUCLEOTIDE SEQUENCE</scope>
    <source>
        <strain evidence="1">CBS 525.71</strain>
    </source>
</reference>
<dbReference type="EMBL" id="MU006730">
    <property type="protein sequence ID" value="KAF2624497.1"/>
    <property type="molecule type" value="Genomic_DNA"/>
</dbReference>
<dbReference type="Proteomes" id="UP000799754">
    <property type="component" value="Unassembled WGS sequence"/>
</dbReference>
<name>A0ACB6RS14_9PLEO</name>